<gene>
    <name evidence="10" type="ORF">GCM10009560_46670</name>
</gene>
<dbReference type="Pfam" id="PF03372">
    <property type="entry name" value="Exo_endo_phos"/>
    <property type="match status" value="1"/>
</dbReference>
<keyword evidence="7" id="KW-0460">Magnesium</keyword>
<comment type="caution">
    <text evidence="10">The sequence shown here is derived from an EMBL/GenBank/DDBJ whole genome shotgun (WGS) entry which is preliminary data.</text>
</comment>
<evidence type="ECO:0000313" key="10">
    <source>
        <dbReference type="EMBL" id="GAA0937365.1"/>
    </source>
</evidence>
<evidence type="ECO:0000256" key="2">
    <source>
        <dbReference type="ARBA" id="ARBA00001946"/>
    </source>
</evidence>
<dbReference type="PANTHER" id="PTHR15822">
    <property type="entry name" value="TRAF AND TNF RECEPTOR-ASSOCIATED PROTEIN"/>
    <property type="match status" value="1"/>
</dbReference>
<comment type="cofactor">
    <cofactor evidence="2">
        <name>Mg(2+)</name>
        <dbReference type="ChEBI" id="CHEBI:18420"/>
    </cofactor>
</comment>
<keyword evidence="3" id="KW-0540">Nuclease</keyword>
<keyword evidence="4" id="KW-0479">Metal-binding</keyword>
<dbReference type="Gene3D" id="3.60.10.10">
    <property type="entry name" value="Endonuclease/exonuclease/phosphatase"/>
    <property type="match status" value="1"/>
</dbReference>
<evidence type="ECO:0000313" key="11">
    <source>
        <dbReference type="Proteomes" id="UP001501578"/>
    </source>
</evidence>
<dbReference type="PANTHER" id="PTHR15822:SF4">
    <property type="entry name" value="TYROSYL-DNA PHOSPHODIESTERASE 2"/>
    <property type="match status" value="1"/>
</dbReference>
<evidence type="ECO:0000256" key="3">
    <source>
        <dbReference type="ARBA" id="ARBA00022722"/>
    </source>
</evidence>
<evidence type="ECO:0000256" key="1">
    <source>
        <dbReference type="ARBA" id="ARBA00001936"/>
    </source>
</evidence>
<dbReference type="InterPro" id="IPR051547">
    <property type="entry name" value="TDP2-like"/>
</dbReference>
<evidence type="ECO:0000256" key="7">
    <source>
        <dbReference type="ARBA" id="ARBA00022842"/>
    </source>
</evidence>
<sequence length="322" mass="35591">MHSGCVKIILWGGASRRLWAAMASAVMIAVTLVTPSHARTNMATTYQIWHWNIAGHGKHLGSTTNGIIQAIGSSIRGRNPDFVSVNEICHNQYDALIDYLQRINWPQNELNFARYERVTPAGDARYCGGAGYGVAIFSRLALGTADRFTLPQAAEDKQRKLLCAPVSALPRLRFCTTHLTFVEADQEAQLGYVHNVLERYRAQNDTVLIAGDFNLQPHDSPLDTWYTATVNTDHNKGNRGQYHELDDANPICPGWGEQTTESNTLGKCGQSRKVDLVFARADKLTAYRQDSQPIGHVCGANRDKPCSDHRIVNAFATVTVAP</sequence>
<keyword evidence="5" id="KW-0227">DNA damage</keyword>
<keyword evidence="11" id="KW-1185">Reference proteome</keyword>
<evidence type="ECO:0000256" key="6">
    <source>
        <dbReference type="ARBA" id="ARBA00022801"/>
    </source>
</evidence>
<dbReference type="InterPro" id="IPR036691">
    <property type="entry name" value="Endo/exonu/phosph_ase_sf"/>
</dbReference>
<name>A0ABP4AM91_9ACTN</name>
<reference evidence="11" key="1">
    <citation type="journal article" date="2019" name="Int. J. Syst. Evol. Microbiol.">
        <title>The Global Catalogue of Microorganisms (GCM) 10K type strain sequencing project: providing services to taxonomists for standard genome sequencing and annotation.</title>
        <authorList>
            <consortium name="The Broad Institute Genomics Platform"/>
            <consortium name="The Broad Institute Genome Sequencing Center for Infectious Disease"/>
            <person name="Wu L."/>
            <person name="Ma J."/>
        </authorList>
    </citation>
    <scope>NUCLEOTIDE SEQUENCE [LARGE SCALE GENOMIC DNA]</scope>
    <source>
        <strain evidence="11">JCM 11136</strain>
    </source>
</reference>
<proteinExistence type="predicted"/>
<dbReference type="EMBL" id="BAAAHQ010000023">
    <property type="protein sequence ID" value="GAA0937365.1"/>
    <property type="molecule type" value="Genomic_DNA"/>
</dbReference>
<protein>
    <recommendedName>
        <fullName evidence="9">Endonuclease/exonuclease/phosphatase domain-containing protein</fullName>
    </recommendedName>
</protein>
<keyword evidence="8" id="KW-0234">DNA repair</keyword>
<organism evidence="10 11">
    <name type="scientific">Nonomuraea longicatena</name>
    <dbReference type="NCBI Taxonomy" id="83682"/>
    <lineage>
        <taxon>Bacteria</taxon>
        <taxon>Bacillati</taxon>
        <taxon>Actinomycetota</taxon>
        <taxon>Actinomycetes</taxon>
        <taxon>Streptosporangiales</taxon>
        <taxon>Streptosporangiaceae</taxon>
        <taxon>Nonomuraea</taxon>
    </lineage>
</organism>
<evidence type="ECO:0000259" key="9">
    <source>
        <dbReference type="Pfam" id="PF03372"/>
    </source>
</evidence>
<accession>A0ABP4AM91</accession>
<evidence type="ECO:0000256" key="5">
    <source>
        <dbReference type="ARBA" id="ARBA00022763"/>
    </source>
</evidence>
<evidence type="ECO:0000256" key="4">
    <source>
        <dbReference type="ARBA" id="ARBA00022723"/>
    </source>
</evidence>
<dbReference type="Proteomes" id="UP001501578">
    <property type="component" value="Unassembled WGS sequence"/>
</dbReference>
<dbReference type="SUPFAM" id="SSF56219">
    <property type="entry name" value="DNase I-like"/>
    <property type="match status" value="1"/>
</dbReference>
<comment type="cofactor">
    <cofactor evidence="1">
        <name>Mn(2+)</name>
        <dbReference type="ChEBI" id="CHEBI:29035"/>
    </cofactor>
</comment>
<evidence type="ECO:0000256" key="8">
    <source>
        <dbReference type="ARBA" id="ARBA00023204"/>
    </source>
</evidence>
<dbReference type="InterPro" id="IPR005135">
    <property type="entry name" value="Endo/exonuclease/phosphatase"/>
</dbReference>
<feature type="domain" description="Endonuclease/exonuclease/phosphatase" evidence="9">
    <location>
        <begin position="51"/>
        <end position="309"/>
    </location>
</feature>
<keyword evidence="6" id="KW-0378">Hydrolase</keyword>